<name>A0A915IVH7_ROMCU</name>
<evidence type="ECO:0000313" key="2">
    <source>
        <dbReference type="WBParaSite" id="nRc.2.0.1.t18073-RA"/>
    </source>
</evidence>
<organism evidence="1 2">
    <name type="scientific">Romanomermis culicivorax</name>
    <name type="common">Nematode worm</name>
    <dbReference type="NCBI Taxonomy" id="13658"/>
    <lineage>
        <taxon>Eukaryota</taxon>
        <taxon>Metazoa</taxon>
        <taxon>Ecdysozoa</taxon>
        <taxon>Nematoda</taxon>
        <taxon>Enoplea</taxon>
        <taxon>Dorylaimia</taxon>
        <taxon>Mermithida</taxon>
        <taxon>Mermithoidea</taxon>
        <taxon>Mermithidae</taxon>
        <taxon>Romanomermis</taxon>
    </lineage>
</organism>
<reference evidence="2" key="1">
    <citation type="submission" date="2022-11" db="UniProtKB">
        <authorList>
            <consortium name="WormBaseParasite"/>
        </authorList>
    </citation>
    <scope>IDENTIFICATION</scope>
</reference>
<evidence type="ECO:0000313" key="1">
    <source>
        <dbReference type="Proteomes" id="UP000887565"/>
    </source>
</evidence>
<dbReference type="WBParaSite" id="nRc.2.0.1.t18073-RA">
    <property type="protein sequence ID" value="nRc.2.0.1.t18073-RA"/>
    <property type="gene ID" value="nRc.2.0.1.g18073"/>
</dbReference>
<dbReference type="AlphaFoldDB" id="A0A915IVH7"/>
<protein>
    <submittedName>
        <fullName evidence="2">Uncharacterized protein</fullName>
    </submittedName>
</protein>
<keyword evidence="1" id="KW-1185">Reference proteome</keyword>
<accession>A0A915IVH7</accession>
<proteinExistence type="predicted"/>
<sequence length="159" mass="17788">MHHSPFSLLGGYEPRITFNYDCTRQLTLPLNYDAYQHILMQAQLKMHEKIKANLDAAAAVSKEYFDQKAQKRDFAVNDLDLLTNTRKANKIQPDFIESFLITDVSRAAENVVTIDSLDAPGGPQTLSTTCSKPFIQHPAKEASELKARGPCLPHTSRGQ</sequence>
<dbReference type="Proteomes" id="UP000887565">
    <property type="component" value="Unplaced"/>
</dbReference>